<proteinExistence type="predicted"/>
<dbReference type="EMBL" id="VTAW01000039">
    <property type="protein sequence ID" value="TYT60502.1"/>
    <property type="molecule type" value="Genomic_DNA"/>
</dbReference>
<protein>
    <submittedName>
        <fullName evidence="2">Uncharacterized protein</fullName>
    </submittedName>
</protein>
<gene>
    <name evidence="2" type="ORF">FYC77_18415</name>
</gene>
<feature type="compositionally biased region" description="Acidic residues" evidence="1">
    <location>
        <begin position="32"/>
        <end position="51"/>
    </location>
</feature>
<dbReference type="Proteomes" id="UP000324104">
    <property type="component" value="Unassembled WGS sequence"/>
</dbReference>
<feature type="region of interest" description="Disordered" evidence="1">
    <location>
        <begin position="81"/>
        <end position="100"/>
    </location>
</feature>
<organism evidence="2 3">
    <name type="scientific">Natrialba swarupiae</name>
    <dbReference type="NCBI Taxonomy" id="2448032"/>
    <lineage>
        <taxon>Archaea</taxon>
        <taxon>Methanobacteriati</taxon>
        <taxon>Methanobacteriota</taxon>
        <taxon>Stenosarchaea group</taxon>
        <taxon>Halobacteria</taxon>
        <taxon>Halobacteriales</taxon>
        <taxon>Natrialbaceae</taxon>
        <taxon>Natrialba</taxon>
    </lineage>
</organism>
<evidence type="ECO:0000313" key="2">
    <source>
        <dbReference type="EMBL" id="TYT60502.1"/>
    </source>
</evidence>
<reference evidence="2 3" key="1">
    <citation type="submission" date="2019-08" db="EMBL/GenBank/DDBJ databases">
        <title>Archaea genome.</title>
        <authorList>
            <person name="Kajale S."/>
            <person name="Shouche Y."/>
            <person name="Deshpande N."/>
            <person name="Sharma A."/>
        </authorList>
    </citation>
    <scope>NUCLEOTIDE SEQUENCE [LARGE SCALE GENOMIC DNA]</scope>
    <source>
        <strain evidence="2 3">ESP3B_9</strain>
    </source>
</reference>
<evidence type="ECO:0000256" key="1">
    <source>
        <dbReference type="SAM" id="MobiDB-lite"/>
    </source>
</evidence>
<name>A0A5D5AL79_9EURY</name>
<dbReference type="AlphaFoldDB" id="A0A5D5AL79"/>
<accession>A0A5D5AL79</accession>
<feature type="compositionally biased region" description="Acidic residues" evidence="1">
    <location>
        <begin position="84"/>
        <end position="100"/>
    </location>
</feature>
<comment type="caution">
    <text evidence="2">The sequence shown here is derived from an EMBL/GenBank/DDBJ whole genome shotgun (WGS) entry which is preliminary data.</text>
</comment>
<evidence type="ECO:0000313" key="3">
    <source>
        <dbReference type="Proteomes" id="UP000324104"/>
    </source>
</evidence>
<feature type="region of interest" description="Disordered" evidence="1">
    <location>
        <begin position="17"/>
        <end position="56"/>
    </location>
</feature>
<sequence>MGERKFTFIELHLDGDTQFGPREIGEALPFGEEAEPPELETETDDEEEASVADDAGSAGKAIGAVVALAVLVAIAAAARKFGGDDEPDLEEEDQPDVIVN</sequence>
<keyword evidence="3" id="KW-1185">Reference proteome</keyword>
<dbReference type="RefSeq" id="WP_149082964.1">
    <property type="nucleotide sequence ID" value="NZ_VTAW01000039.1"/>
</dbReference>